<dbReference type="EMBL" id="CP025704">
    <property type="protein sequence ID" value="AUN98361.1"/>
    <property type="molecule type" value="Genomic_DNA"/>
</dbReference>
<dbReference type="InterPro" id="IPR051447">
    <property type="entry name" value="Lipoprotein-release_system"/>
</dbReference>
<dbReference type="AlphaFoldDB" id="A0A2K9NS69"/>
<reference evidence="1 2" key="1">
    <citation type="submission" date="2018-01" db="EMBL/GenBank/DDBJ databases">
        <title>Complete genome sequence of Bacteriovorax stolpii DSM12778.</title>
        <authorList>
            <person name="Tang B."/>
            <person name="Chang J."/>
        </authorList>
    </citation>
    <scope>NUCLEOTIDE SEQUENCE [LARGE SCALE GENOMIC DNA]</scope>
    <source>
        <strain evidence="1 2">DSM 12778</strain>
    </source>
</reference>
<dbReference type="GO" id="GO:0098797">
    <property type="term" value="C:plasma membrane protein complex"/>
    <property type="evidence" value="ECO:0007669"/>
    <property type="project" value="TreeGrafter"/>
</dbReference>
<protein>
    <submittedName>
        <fullName evidence="1">Uncharacterized protein</fullName>
    </submittedName>
</protein>
<dbReference type="PANTHER" id="PTHR30489">
    <property type="entry name" value="LIPOPROTEIN-RELEASING SYSTEM TRANSMEMBRANE PROTEIN LOLE"/>
    <property type="match status" value="1"/>
</dbReference>
<proteinExistence type="predicted"/>
<organism evidence="1 2">
    <name type="scientific">Bacteriovorax stolpii</name>
    <name type="common">Bdellovibrio stolpii</name>
    <dbReference type="NCBI Taxonomy" id="960"/>
    <lineage>
        <taxon>Bacteria</taxon>
        <taxon>Pseudomonadati</taxon>
        <taxon>Bdellovibrionota</taxon>
        <taxon>Bacteriovoracia</taxon>
        <taxon>Bacteriovoracales</taxon>
        <taxon>Bacteriovoracaceae</taxon>
        <taxon>Bacteriovorax</taxon>
    </lineage>
</organism>
<dbReference type="KEGG" id="bsto:C0V70_09640"/>
<evidence type="ECO:0000313" key="1">
    <source>
        <dbReference type="EMBL" id="AUN98361.1"/>
    </source>
</evidence>
<keyword evidence="2" id="KW-1185">Reference proteome</keyword>
<name>A0A2K9NS69_BACTC</name>
<accession>A0A2K9NS69</accession>
<dbReference type="GO" id="GO:0044874">
    <property type="term" value="P:lipoprotein localization to outer membrane"/>
    <property type="evidence" value="ECO:0007669"/>
    <property type="project" value="TreeGrafter"/>
</dbReference>
<sequence length="391" mass="44404">MFVTYLKYFFFYIISAKNRQRLLILSVVGLFLSSFALIVLQSTMGGLQNSLMVRSKSVLGKATLYYKAPKNDPGYEKLFKILDDKKALYSKEYEIELLLRYQTFITPVLVHGIDQNGYVPDLLRVELQSSASQKKVDAIMPIELAYKVGVAPPETLTMISPAHVDDLLGDVPRSQSIQVERTISTEVPEIDLYHIWVRLPLVQNLIQSHLINRVRIYSDMDFKELRSLLPSGIQLKTWEEENATLVWALKLESTVMIFLFAAMSLLVSLCITSGLLIFFNKIKSDLASFWILGASFSKIDRATKYFLHLMSILSIGTGVGCGLVFLWLFNHYAPEIMPDVFVDRKIPILITGKGLLISFLVPYAISSVFSIFALNQFKREHDLLDHVRSVS</sequence>
<evidence type="ECO:0000313" key="2">
    <source>
        <dbReference type="Proteomes" id="UP000235584"/>
    </source>
</evidence>
<dbReference type="PANTHER" id="PTHR30489:SF0">
    <property type="entry name" value="LIPOPROTEIN-RELEASING SYSTEM TRANSMEMBRANE PROTEIN LOLE"/>
    <property type="match status" value="1"/>
</dbReference>
<gene>
    <name evidence="1" type="ORF">C0V70_09640</name>
</gene>
<dbReference type="Proteomes" id="UP000235584">
    <property type="component" value="Chromosome"/>
</dbReference>